<dbReference type="OrthoDB" id="9773828at2"/>
<dbReference type="AlphaFoldDB" id="A0A1G8YJF0"/>
<name>A0A1G8YJF0_9BACI</name>
<dbReference type="EMBL" id="FNFL01000002">
    <property type="protein sequence ID" value="SDK02866.1"/>
    <property type="molecule type" value="Genomic_DNA"/>
</dbReference>
<protein>
    <submittedName>
        <fullName evidence="2">Predicted oxidoreductase</fullName>
    </submittedName>
</protein>
<keyword evidence="3" id="KW-1185">Reference proteome</keyword>
<proteinExistence type="predicted"/>
<dbReference type="Gene3D" id="3.20.20.100">
    <property type="entry name" value="NADP-dependent oxidoreductase domain"/>
    <property type="match status" value="1"/>
</dbReference>
<evidence type="ECO:0000313" key="3">
    <source>
        <dbReference type="Proteomes" id="UP000198694"/>
    </source>
</evidence>
<dbReference type="PANTHER" id="PTHR43312">
    <property type="entry name" value="D-THREO-ALDOSE 1-DEHYDROGENASE"/>
    <property type="match status" value="1"/>
</dbReference>
<dbReference type="CDD" id="cd19095">
    <property type="entry name" value="AKR_PA4992-like"/>
    <property type="match status" value="1"/>
</dbReference>
<dbReference type="InterPro" id="IPR036812">
    <property type="entry name" value="NAD(P)_OxRdtase_dom_sf"/>
</dbReference>
<reference evidence="2 3" key="1">
    <citation type="submission" date="2016-10" db="EMBL/GenBank/DDBJ databases">
        <authorList>
            <person name="de Groot N.N."/>
        </authorList>
    </citation>
    <scope>NUCLEOTIDE SEQUENCE [LARGE SCALE GENOMIC DNA]</scope>
    <source>
        <strain evidence="2 3">CGMCC 1.6502</strain>
    </source>
</reference>
<evidence type="ECO:0000259" key="1">
    <source>
        <dbReference type="Pfam" id="PF00248"/>
    </source>
</evidence>
<dbReference type="RefSeq" id="WP_093212924.1">
    <property type="nucleotide sequence ID" value="NZ_FNFL01000002.1"/>
</dbReference>
<dbReference type="STRING" id="407036.SAMN05216243_1652"/>
<gene>
    <name evidence="2" type="ORF">SAMN05216243_1652</name>
</gene>
<evidence type="ECO:0000313" key="2">
    <source>
        <dbReference type="EMBL" id="SDK02866.1"/>
    </source>
</evidence>
<dbReference type="InterPro" id="IPR053135">
    <property type="entry name" value="AKR2_Oxidoreductase"/>
</dbReference>
<feature type="domain" description="NADP-dependent oxidoreductase" evidence="1">
    <location>
        <begin position="33"/>
        <end position="271"/>
    </location>
</feature>
<dbReference type="SUPFAM" id="SSF51430">
    <property type="entry name" value="NAD(P)-linked oxidoreductase"/>
    <property type="match status" value="1"/>
</dbReference>
<dbReference type="InterPro" id="IPR023210">
    <property type="entry name" value="NADP_OxRdtase_dom"/>
</dbReference>
<dbReference type="PANTHER" id="PTHR43312:SF1">
    <property type="entry name" value="NADP-DEPENDENT OXIDOREDUCTASE DOMAIN-CONTAINING PROTEIN"/>
    <property type="match status" value="1"/>
</dbReference>
<dbReference type="Proteomes" id="UP000198694">
    <property type="component" value="Unassembled WGS sequence"/>
</dbReference>
<dbReference type="Pfam" id="PF00248">
    <property type="entry name" value="Aldo_ket_red"/>
    <property type="match status" value="1"/>
</dbReference>
<organism evidence="2 3">
    <name type="scientific">Sediminibacillus albus</name>
    <dbReference type="NCBI Taxonomy" id="407036"/>
    <lineage>
        <taxon>Bacteria</taxon>
        <taxon>Bacillati</taxon>
        <taxon>Bacillota</taxon>
        <taxon>Bacilli</taxon>
        <taxon>Bacillales</taxon>
        <taxon>Bacillaceae</taxon>
        <taxon>Sediminibacillus</taxon>
    </lineage>
</organism>
<sequence>MEKALHKRFITKMDASPTFFGLGASPIAMDGSFLHEVLDNGINLIDIASAFSDANEWIGRTIADRRDEYMISCRYGKRYTYKEYSYQAIKQSIDKSLLQLKTDTIDIMHIHFGAETEKILSEGEALQAIKEAQNEGKIQFLGASIDGDDAEKLILSNDFDVVQMEYNLLNQQNESNITLANEKGIGVLIRGGLAGTLLTEQSAELHGEHTPYKPKLEQLLSLANHDREQLHSLALQFLYSNKAINSVLIGAKNAAKLQRQIELLDKEVDEQLLLQAAEIGK</sequence>
<accession>A0A1G8YJF0</accession>